<dbReference type="GO" id="GO:0016787">
    <property type="term" value="F:hydrolase activity"/>
    <property type="evidence" value="ECO:0007669"/>
    <property type="project" value="UniProtKB-KW"/>
</dbReference>
<dbReference type="OrthoDB" id="9767239at2"/>
<feature type="signal peptide" evidence="3">
    <location>
        <begin position="1"/>
        <end position="22"/>
    </location>
</feature>
<evidence type="ECO:0000313" key="5">
    <source>
        <dbReference type="Proteomes" id="UP000192534"/>
    </source>
</evidence>
<evidence type="ECO:0000256" key="2">
    <source>
        <dbReference type="ARBA" id="ARBA00022801"/>
    </source>
</evidence>
<dbReference type="InterPro" id="IPR050955">
    <property type="entry name" value="Plant_Biomass_Hydrol_Est"/>
</dbReference>
<comment type="caution">
    <text evidence="4">The sequence shown here is derived from an EMBL/GenBank/DDBJ whole genome shotgun (WGS) entry which is preliminary data.</text>
</comment>
<feature type="chain" id="PRO_5039068471" evidence="3">
    <location>
        <begin position="23"/>
        <end position="285"/>
    </location>
</feature>
<keyword evidence="5" id="KW-1185">Reference proteome</keyword>
<dbReference type="Gene3D" id="3.40.50.1820">
    <property type="entry name" value="alpha/beta hydrolase"/>
    <property type="match status" value="1"/>
</dbReference>
<dbReference type="PANTHER" id="PTHR43037:SF1">
    <property type="entry name" value="BLL1128 PROTEIN"/>
    <property type="match status" value="1"/>
</dbReference>
<sequence length="285" mass="29639">MNRRPTALVVALLLLFTLPAKHAYATGDLPGALTFGGVQRTYVLHAPAGVQHPSALVLNLHGGSQTGRKQAAATNYNAIADQYGWVVAYPDGIDFSWADGRGAAAPDRQGVDDVGFLATLIGRLTHDYGIPPGRVFVTGMSAGGFMANRLACERPDLVAAIAPVSSTLGVNVHCNPSKPVSVLAIHGTADKVVPYKGGRMIGRGGASTVVSAPTMVDRWLAFDRCPPATTTSIDGGKRLVAFGCADGTEVTFVTIDGWGHTWPLGRATAFDASQASAQFFAAHGA</sequence>
<protein>
    <submittedName>
        <fullName evidence="4">Esterase</fullName>
    </submittedName>
</protein>
<reference evidence="4 5" key="1">
    <citation type="submission" date="2016-12" db="EMBL/GenBank/DDBJ databases">
        <title>The new phylogeny of genus Mycobacterium.</title>
        <authorList>
            <person name="Tortoli E."/>
            <person name="Trovato A."/>
            <person name="Cirillo D.M."/>
        </authorList>
    </citation>
    <scope>NUCLEOTIDE SEQUENCE [LARGE SCALE GENOMIC DNA]</scope>
    <source>
        <strain evidence="4 5">DSM 44223</strain>
    </source>
</reference>
<dbReference type="Pfam" id="PF10503">
    <property type="entry name" value="Esterase_PHB"/>
    <property type="match status" value="1"/>
</dbReference>
<dbReference type="EMBL" id="MVIH01000001">
    <property type="protein sequence ID" value="ORB57537.1"/>
    <property type="molecule type" value="Genomic_DNA"/>
</dbReference>
<dbReference type="SUPFAM" id="SSF53474">
    <property type="entry name" value="alpha/beta-Hydrolases"/>
    <property type="match status" value="1"/>
</dbReference>
<name>A0A1X0J7S8_MYCRH</name>
<dbReference type="InterPro" id="IPR010126">
    <property type="entry name" value="Esterase_phb"/>
</dbReference>
<keyword evidence="1 3" id="KW-0732">Signal</keyword>
<evidence type="ECO:0000256" key="1">
    <source>
        <dbReference type="ARBA" id="ARBA00022729"/>
    </source>
</evidence>
<accession>A0A1X0J7S8</accession>
<keyword evidence="2" id="KW-0378">Hydrolase</keyword>
<dbReference type="PANTHER" id="PTHR43037">
    <property type="entry name" value="UNNAMED PRODUCT-RELATED"/>
    <property type="match status" value="1"/>
</dbReference>
<dbReference type="InterPro" id="IPR029058">
    <property type="entry name" value="AB_hydrolase_fold"/>
</dbReference>
<evidence type="ECO:0000256" key="3">
    <source>
        <dbReference type="SAM" id="SignalP"/>
    </source>
</evidence>
<dbReference type="GO" id="GO:0005576">
    <property type="term" value="C:extracellular region"/>
    <property type="evidence" value="ECO:0007669"/>
    <property type="project" value="InterPro"/>
</dbReference>
<organism evidence="4 5">
    <name type="scientific">Mycolicibacterium rhodesiae</name>
    <name type="common">Mycobacterium rhodesiae</name>
    <dbReference type="NCBI Taxonomy" id="36814"/>
    <lineage>
        <taxon>Bacteria</taxon>
        <taxon>Bacillati</taxon>
        <taxon>Actinomycetota</taxon>
        <taxon>Actinomycetes</taxon>
        <taxon>Mycobacteriales</taxon>
        <taxon>Mycobacteriaceae</taxon>
        <taxon>Mycolicibacterium</taxon>
    </lineage>
</organism>
<dbReference type="AlphaFoldDB" id="A0A1X0J7S8"/>
<gene>
    <name evidence="4" type="ORF">BST42_00150</name>
</gene>
<dbReference type="Proteomes" id="UP000192534">
    <property type="component" value="Unassembled WGS sequence"/>
</dbReference>
<dbReference type="RefSeq" id="WP_083117202.1">
    <property type="nucleotide sequence ID" value="NZ_JACKUO010000024.1"/>
</dbReference>
<proteinExistence type="predicted"/>
<evidence type="ECO:0000313" key="4">
    <source>
        <dbReference type="EMBL" id="ORB57537.1"/>
    </source>
</evidence>